<dbReference type="Proteomes" id="UP000593575">
    <property type="component" value="Unassembled WGS sequence"/>
</dbReference>
<dbReference type="AlphaFoldDB" id="A0A7J9JQZ9"/>
<sequence length="50" mass="6065">EKDDIVLESVDKKTLPALSQVSHHNRDSSPFTREVRRRVWQRRRWPRAPQ</sequence>
<evidence type="ECO:0000313" key="2">
    <source>
        <dbReference type="Proteomes" id="UP000593575"/>
    </source>
</evidence>
<proteinExistence type="predicted"/>
<feature type="non-terminal residue" evidence="1">
    <location>
        <position position="1"/>
    </location>
</feature>
<keyword evidence="2" id="KW-1185">Reference proteome</keyword>
<protein>
    <submittedName>
        <fullName evidence="1">Uncharacterized protein</fullName>
    </submittedName>
</protein>
<reference evidence="1 2" key="1">
    <citation type="journal article" date="2019" name="Genome Biol. Evol.">
        <title>Insights into the evolution of the New World diploid cottons (Gossypium, subgenus Houzingenia) based on genome sequencing.</title>
        <authorList>
            <person name="Grover C.E."/>
            <person name="Arick M.A. 2nd"/>
            <person name="Thrash A."/>
            <person name="Conover J.L."/>
            <person name="Sanders W.S."/>
            <person name="Peterson D.G."/>
            <person name="Frelichowski J.E."/>
            <person name="Scheffler J.A."/>
            <person name="Scheffler B.E."/>
            <person name="Wendel J.F."/>
        </authorList>
    </citation>
    <scope>NUCLEOTIDE SEQUENCE [LARGE SCALE GENOMIC DNA]</scope>
    <source>
        <strain evidence="1">6</strain>
        <tissue evidence="1">Leaf</tissue>
    </source>
</reference>
<comment type="caution">
    <text evidence="1">The sequence shown here is derived from an EMBL/GenBank/DDBJ whole genome shotgun (WGS) entry which is preliminary data.</text>
</comment>
<accession>A0A7J9JQZ9</accession>
<dbReference type="EMBL" id="JABFAE010000009">
    <property type="protein sequence ID" value="MBA0836588.1"/>
    <property type="molecule type" value="Genomic_DNA"/>
</dbReference>
<organism evidence="1 2">
    <name type="scientific">Gossypium armourianum</name>
    <dbReference type="NCBI Taxonomy" id="34283"/>
    <lineage>
        <taxon>Eukaryota</taxon>
        <taxon>Viridiplantae</taxon>
        <taxon>Streptophyta</taxon>
        <taxon>Embryophyta</taxon>
        <taxon>Tracheophyta</taxon>
        <taxon>Spermatophyta</taxon>
        <taxon>Magnoliopsida</taxon>
        <taxon>eudicotyledons</taxon>
        <taxon>Gunneridae</taxon>
        <taxon>Pentapetalae</taxon>
        <taxon>rosids</taxon>
        <taxon>malvids</taxon>
        <taxon>Malvales</taxon>
        <taxon>Malvaceae</taxon>
        <taxon>Malvoideae</taxon>
        <taxon>Gossypium</taxon>
    </lineage>
</organism>
<name>A0A7J9JQZ9_9ROSI</name>
<evidence type="ECO:0000313" key="1">
    <source>
        <dbReference type="EMBL" id="MBA0836588.1"/>
    </source>
</evidence>
<gene>
    <name evidence="1" type="ORF">Goarm_008789</name>
</gene>